<evidence type="ECO:0000256" key="1">
    <source>
        <dbReference type="SAM" id="SignalP"/>
    </source>
</evidence>
<evidence type="ECO:0008006" key="4">
    <source>
        <dbReference type="Google" id="ProtNLM"/>
    </source>
</evidence>
<proteinExistence type="predicted"/>
<feature type="signal peptide" evidence="1">
    <location>
        <begin position="1"/>
        <end position="16"/>
    </location>
</feature>
<comment type="caution">
    <text evidence="2">The sequence shown here is derived from an EMBL/GenBank/DDBJ whole genome shotgun (WGS) entry which is preliminary data.</text>
</comment>
<organism evidence="2 3">
    <name type="scientific">Tilletia horrida</name>
    <dbReference type="NCBI Taxonomy" id="155126"/>
    <lineage>
        <taxon>Eukaryota</taxon>
        <taxon>Fungi</taxon>
        <taxon>Dikarya</taxon>
        <taxon>Basidiomycota</taxon>
        <taxon>Ustilaginomycotina</taxon>
        <taxon>Exobasidiomycetes</taxon>
        <taxon>Tilletiales</taxon>
        <taxon>Tilletiaceae</taxon>
        <taxon>Tilletia</taxon>
    </lineage>
</organism>
<keyword evidence="3" id="KW-1185">Reference proteome</keyword>
<feature type="chain" id="PRO_5042904664" description="Peptidase M23 domain-containing protein" evidence="1">
    <location>
        <begin position="17"/>
        <end position="238"/>
    </location>
</feature>
<dbReference type="Proteomes" id="UP001176517">
    <property type="component" value="Unassembled WGS sequence"/>
</dbReference>
<protein>
    <recommendedName>
        <fullName evidence="4">Peptidase M23 domain-containing protein</fullName>
    </recommendedName>
</protein>
<evidence type="ECO:0000313" key="2">
    <source>
        <dbReference type="EMBL" id="KAK0543678.1"/>
    </source>
</evidence>
<name>A0AAN6GNV6_9BASI</name>
<gene>
    <name evidence="2" type="ORF">OC846_006330</name>
</gene>
<accession>A0AAN6GNV6</accession>
<keyword evidence="1" id="KW-0732">Signal</keyword>
<sequence>MLMISALLAAVLSASALTGPVQVAPLDPLSQPPGNLSCSEPVYLANLKVVRAPSFKGDTVAFTSARDTQGRLQLSTSVRGIKTPAYPQFLFRPCNSTILPTGPYAYQEATSRYYGFLIPNWHRNKCITYAGDLYSSTPASFVSADCHTADTPALASQWWGVDVGFLAGTTTHIAGFYGENPNDGRNGSYHISVENSGSAQVVQAAWGDDEASWLGYSAGELHFQIQNSIYRSAAAGPP</sequence>
<dbReference type="EMBL" id="JAPDMZ010000337">
    <property type="protein sequence ID" value="KAK0543678.1"/>
    <property type="molecule type" value="Genomic_DNA"/>
</dbReference>
<dbReference type="AlphaFoldDB" id="A0AAN6GNV6"/>
<reference evidence="2" key="1">
    <citation type="journal article" date="2023" name="PhytoFront">
        <title>Draft Genome Resources of Seven Strains of Tilletia horrida, Causal Agent of Kernel Smut of Rice.</title>
        <authorList>
            <person name="Khanal S."/>
            <person name="Antony Babu S."/>
            <person name="Zhou X.G."/>
        </authorList>
    </citation>
    <scope>NUCLEOTIDE SEQUENCE</scope>
    <source>
        <strain evidence="2">TX6</strain>
    </source>
</reference>
<evidence type="ECO:0000313" key="3">
    <source>
        <dbReference type="Proteomes" id="UP001176517"/>
    </source>
</evidence>